<feature type="region of interest" description="Disordered" evidence="1">
    <location>
        <begin position="1"/>
        <end position="84"/>
    </location>
</feature>
<feature type="compositionally biased region" description="Basic and acidic residues" evidence="1">
    <location>
        <begin position="63"/>
        <end position="84"/>
    </location>
</feature>
<feature type="compositionally biased region" description="Acidic residues" evidence="1">
    <location>
        <begin position="53"/>
        <end position="62"/>
    </location>
</feature>
<proteinExistence type="predicted"/>
<reference evidence="2 3" key="1">
    <citation type="submission" date="2015-03" db="EMBL/GenBank/DDBJ databases">
        <title>Luteipulveratus halotolerans sp. nov., a novel actinobacterium (Dermacoccaceae) from Sarawak, Malaysia.</title>
        <authorList>
            <person name="Juboi H."/>
            <person name="Basik A."/>
            <person name="Shamsul S.S."/>
            <person name="Arnold P."/>
            <person name="Schmitt E.K."/>
            <person name="Sanglier J.-J."/>
            <person name="Yeo T."/>
        </authorList>
    </citation>
    <scope>NUCLEOTIDE SEQUENCE [LARGE SCALE GENOMIC DNA]</scope>
    <source>
        <strain evidence="2 3">MN07-A0370</strain>
    </source>
</reference>
<protein>
    <submittedName>
        <fullName evidence="2">Uncharacterized protein</fullName>
    </submittedName>
</protein>
<dbReference type="EMBL" id="CP011112">
    <property type="protein sequence ID" value="AKU15864.1"/>
    <property type="molecule type" value="Genomic_DNA"/>
</dbReference>
<gene>
    <name evidence="2" type="ORF">VV02_08375</name>
</gene>
<evidence type="ECO:0000313" key="3">
    <source>
        <dbReference type="Proteomes" id="UP000066480"/>
    </source>
</evidence>
<organism evidence="2 3">
    <name type="scientific">Luteipulveratus mongoliensis</name>
    <dbReference type="NCBI Taxonomy" id="571913"/>
    <lineage>
        <taxon>Bacteria</taxon>
        <taxon>Bacillati</taxon>
        <taxon>Actinomycetota</taxon>
        <taxon>Actinomycetes</taxon>
        <taxon>Micrococcales</taxon>
        <taxon>Dermacoccaceae</taxon>
        <taxon>Luteipulveratus</taxon>
    </lineage>
</organism>
<sequence>MTEEEPPGLPDDQDPVMSGDGTESADRRRRQSRRATRKATGGVDQVGGRPDQTDDDLDPDESNDQRKDSPQDRWLHEQRPPHWE</sequence>
<name>A0A0K1JGM4_9MICO</name>
<dbReference type="KEGG" id="lmoi:VV02_08375"/>
<dbReference type="RefSeq" id="WP_052590944.1">
    <property type="nucleotide sequence ID" value="NZ_CP011112.1"/>
</dbReference>
<evidence type="ECO:0000313" key="2">
    <source>
        <dbReference type="EMBL" id="AKU15864.1"/>
    </source>
</evidence>
<keyword evidence="3" id="KW-1185">Reference proteome</keyword>
<evidence type="ECO:0000256" key="1">
    <source>
        <dbReference type="SAM" id="MobiDB-lite"/>
    </source>
</evidence>
<accession>A0A0K1JGM4</accession>
<feature type="compositionally biased region" description="Acidic residues" evidence="1">
    <location>
        <begin position="1"/>
        <end position="14"/>
    </location>
</feature>
<feature type="compositionally biased region" description="Basic residues" evidence="1">
    <location>
        <begin position="27"/>
        <end position="37"/>
    </location>
</feature>
<dbReference type="Proteomes" id="UP000066480">
    <property type="component" value="Chromosome"/>
</dbReference>
<dbReference type="AlphaFoldDB" id="A0A0K1JGM4"/>